<dbReference type="AlphaFoldDB" id="A0A2L0UHK5"/>
<feature type="region of interest" description="Disordered" evidence="1">
    <location>
        <begin position="122"/>
        <end position="150"/>
    </location>
</feature>
<evidence type="ECO:0000256" key="1">
    <source>
        <dbReference type="SAM" id="MobiDB-lite"/>
    </source>
</evidence>
<dbReference type="Proteomes" id="UP000239187">
    <property type="component" value="Chromosome"/>
</dbReference>
<feature type="region of interest" description="Disordered" evidence="1">
    <location>
        <begin position="1"/>
        <end position="109"/>
    </location>
</feature>
<feature type="compositionally biased region" description="Acidic residues" evidence="1">
    <location>
        <begin position="122"/>
        <end position="131"/>
    </location>
</feature>
<evidence type="ECO:0000313" key="2">
    <source>
        <dbReference type="EMBL" id="AUZ88719.1"/>
    </source>
</evidence>
<evidence type="ECO:0008006" key="4">
    <source>
        <dbReference type="Google" id="ProtNLM"/>
    </source>
</evidence>
<sequence length="150" mass="16365">MTENLPDEELTIVGEEPETPNDSLAPEAFDPVLEGQPDDYEGAAENNPDRWQEDPLLQDEPGTTESGDDENGVSAIGEEGYLSDQTLREETSEARYEHGEEQYPPEEPMLGEAAADVDFGMMEDDDVDASDDPANRGGSPLSAMDEQDVK</sequence>
<reference evidence="2 3" key="1">
    <citation type="submission" date="2017-11" db="EMBL/GenBank/DDBJ databases">
        <title>Draft genome of Arthrobacter agilis strain UMCV2, a plant growth-promoting rhizobacterium and biocontrol capacity of phytopathogenic fungi.</title>
        <authorList>
            <person name="Martinez-Camara R."/>
            <person name="Santoyo G."/>
            <person name="Moreno-Hagelsieb G."/>
            <person name="Valencia-Cantero E."/>
        </authorList>
    </citation>
    <scope>NUCLEOTIDE SEQUENCE [LARGE SCALE GENOMIC DNA]</scope>
    <source>
        <strain evidence="2 3">UMCV2</strain>
    </source>
</reference>
<evidence type="ECO:0000313" key="3">
    <source>
        <dbReference type="Proteomes" id="UP000239187"/>
    </source>
</evidence>
<dbReference type="EMBL" id="CP024915">
    <property type="protein sequence ID" value="AUZ88719.1"/>
    <property type="molecule type" value="Genomic_DNA"/>
</dbReference>
<dbReference type="RefSeq" id="WP_208739903.1">
    <property type="nucleotide sequence ID" value="NZ_CP024915.1"/>
</dbReference>
<feature type="compositionally biased region" description="Acidic residues" evidence="1">
    <location>
        <begin position="1"/>
        <end position="19"/>
    </location>
</feature>
<name>A0A2L0UHK5_9MICC</name>
<feature type="compositionally biased region" description="Basic and acidic residues" evidence="1">
    <location>
        <begin position="86"/>
        <end position="101"/>
    </location>
</feature>
<protein>
    <recommendedName>
        <fullName evidence="4">DUF5709 domain-containing protein</fullName>
    </recommendedName>
</protein>
<proteinExistence type="predicted"/>
<accession>A0A2L0UHK5</accession>
<gene>
    <name evidence="2" type="ORF">CVO76_14500</name>
</gene>
<organism evidence="2 3">
    <name type="scientific">Arthrobacter agilis</name>
    <dbReference type="NCBI Taxonomy" id="37921"/>
    <lineage>
        <taxon>Bacteria</taxon>
        <taxon>Bacillati</taxon>
        <taxon>Actinomycetota</taxon>
        <taxon>Actinomycetes</taxon>
        <taxon>Micrococcales</taxon>
        <taxon>Micrococcaceae</taxon>
        <taxon>Arthrobacter</taxon>
    </lineage>
</organism>